<feature type="transmembrane region" description="Helical" evidence="1">
    <location>
        <begin position="119"/>
        <end position="138"/>
    </location>
</feature>
<protein>
    <submittedName>
        <fullName evidence="2">Cellulose biosynthesis protein BcsG</fullName>
        <ecNumber evidence="2">2.7.8.-</ecNumber>
    </submittedName>
</protein>
<accession>A0A939GY22</accession>
<keyword evidence="1" id="KW-0472">Membrane</keyword>
<proteinExistence type="predicted"/>
<dbReference type="EC" id="2.7.8.-" evidence="2"/>
<dbReference type="Proteomes" id="UP000664731">
    <property type="component" value="Unassembled WGS sequence"/>
</dbReference>
<keyword evidence="3" id="KW-1185">Reference proteome</keyword>
<name>A0A939GY22_9BURK</name>
<evidence type="ECO:0000313" key="3">
    <source>
        <dbReference type="Proteomes" id="UP000664731"/>
    </source>
</evidence>
<dbReference type="InterPro" id="IPR017744">
    <property type="entry name" value="BcsG"/>
</dbReference>
<organism evidence="2 3">
    <name type="scientific">Comamonas denitrificans</name>
    <dbReference type="NCBI Taxonomy" id="117506"/>
    <lineage>
        <taxon>Bacteria</taxon>
        <taxon>Pseudomonadati</taxon>
        <taxon>Pseudomonadota</taxon>
        <taxon>Betaproteobacteria</taxon>
        <taxon>Burkholderiales</taxon>
        <taxon>Comamonadaceae</taxon>
        <taxon>Comamonas</taxon>
    </lineage>
</organism>
<dbReference type="RefSeq" id="WP_207573921.1">
    <property type="nucleotide sequence ID" value="NZ_JAFNME010000001.1"/>
</dbReference>
<dbReference type="NCBIfam" id="TIGR03368">
    <property type="entry name" value="cellulose_yhjU"/>
    <property type="match status" value="1"/>
</dbReference>
<reference evidence="2" key="1">
    <citation type="submission" date="2021-03" db="EMBL/GenBank/DDBJ databases">
        <title>Comamonas denitrificans.</title>
        <authorList>
            <person name="Finster K."/>
        </authorList>
    </citation>
    <scope>NUCLEOTIDE SEQUENCE</scope>
    <source>
        <strain evidence="2">MM2021_4</strain>
    </source>
</reference>
<evidence type="ECO:0000256" key="1">
    <source>
        <dbReference type="SAM" id="Phobius"/>
    </source>
</evidence>
<dbReference type="GO" id="GO:0016740">
    <property type="term" value="F:transferase activity"/>
    <property type="evidence" value="ECO:0007669"/>
    <property type="project" value="UniProtKB-KW"/>
</dbReference>
<keyword evidence="2" id="KW-0808">Transferase</keyword>
<sequence length="525" mass="57544">MHHWSFYFLAKLGLFYAGRMNFHWPANLLLALCLLWPLAPGRVRTVRAWVAWPLALSLLYYDSYLPAIGRVLSQVTALAQFRLDYLAELVQRAVEVRTLVAALALVVVYGLLARRIRFATVVFLGIFSVPVAALWSAAPAPATIALVQADGQTLVQTPDAQLQAFYASQAQRQLTPAPQAAPPFDIVVLQVCSLSWDDMEFVGLRDHPLLQRFDVVFTQFNSAASYSGPAALRLTRGACGQTSHHDLYEGGDAACYLFPSLEALGYTAQGLLNHDGVFDDFAKTLQARGGLAGRLQNPQGVPIAMRNFDGSPIYADGALLSRWWQQRQTQGPQPVALYYNTVSLHDGNRIEGVASRSSLDTYKPRLSKLLADFDQFLTELERTGRPVAVLLMPEHGAALRGDKYQISGMREIPNPRITLVPAALKLIGLPPANAPKAPDASDGQASTPLTVEAPVSYYDVNRLVFDLIERSPFAADAPPWAERLQTLTTTAFVAENDDVVMMRAPDAGGYLMRSGKSSAWVNYAP</sequence>
<keyword evidence="1" id="KW-1133">Transmembrane helix</keyword>
<feature type="transmembrane region" description="Helical" evidence="1">
    <location>
        <begin position="94"/>
        <end position="112"/>
    </location>
</feature>
<dbReference type="AlphaFoldDB" id="A0A939GY22"/>
<dbReference type="Pfam" id="PF11658">
    <property type="entry name" value="CBP_BcsG"/>
    <property type="match status" value="1"/>
</dbReference>
<gene>
    <name evidence="2" type="primary">bcsG</name>
    <name evidence="2" type="ORF">J1777_00720</name>
</gene>
<dbReference type="EMBL" id="JAFNME010000001">
    <property type="protein sequence ID" value="MBO1248365.1"/>
    <property type="molecule type" value="Genomic_DNA"/>
</dbReference>
<evidence type="ECO:0000313" key="2">
    <source>
        <dbReference type="EMBL" id="MBO1248365.1"/>
    </source>
</evidence>
<comment type="caution">
    <text evidence="2">The sequence shown here is derived from an EMBL/GenBank/DDBJ whole genome shotgun (WGS) entry which is preliminary data.</text>
</comment>
<keyword evidence="1" id="KW-0812">Transmembrane</keyword>